<sequence>MFATKAIFFSLTALVASLLLSSSTMHIGATVVLNQSPEQACQSRYTRCVRQADNNAATLATCAETRTICLANCEK</sequence>
<reference evidence="2" key="1">
    <citation type="journal article" date="2022" name="Genome Biol. Evol.">
        <title>A New Gene Family Diagnostic for Intracellular Biomineralization of Amorphous Ca Carbonates by Cyanobacteria.</title>
        <authorList>
            <person name="Benzerara K."/>
            <person name="Duprat E."/>
            <person name="Bitard-Feildel T."/>
            <person name="Caumes G."/>
            <person name="Cassier-Chauvat C."/>
            <person name="Chauvat F."/>
            <person name="Dezi M."/>
            <person name="Diop S.I."/>
            <person name="Gaschignard G."/>
            <person name="Gorgen S."/>
            <person name="Gugger M."/>
            <person name="Lopez-Garcia P."/>
            <person name="Millet M."/>
            <person name="Skouri-Panet F."/>
            <person name="Moreira D."/>
            <person name="Callebaut I."/>
        </authorList>
    </citation>
    <scope>NUCLEOTIDE SEQUENCE</scope>
    <source>
        <strain evidence="2">G9</strain>
    </source>
</reference>
<comment type="caution">
    <text evidence="2">The sequence shown here is derived from an EMBL/GenBank/DDBJ whole genome shotgun (WGS) entry which is preliminary data.</text>
</comment>
<feature type="signal peptide" evidence="1">
    <location>
        <begin position="1"/>
        <end position="28"/>
    </location>
</feature>
<name>A0ABT6F261_9SYNE</name>
<evidence type="ECO:0000313" key="3">
    <source>
        <dbReference type="Proteomes" id="UP001154265"/>
    </source>
</evidence>
<proteinExistence type="predicted"/>
<gene>
    <name evidence="2" type="ORF">L3556_13365</name>
</gene>
<organism evidence="2 3">
    <name type="scientific">Candidatus Synechococcus calcipolaris G9</name>
    <dbReference type="NCBI Taxonomy" id="1497997"/>
    <lineage>
        <taxon>Bacteria</taxon>
        <taxon>Bacillati</taxon>
        <taxon>Cyanobacteriota</taxon>
        <taxon>Cyanophyceae</taxon>
        <taxon>Synechococcales</taxon>
        <taxon>Synechococcaceae</taxon>
        <taxon>Synechococcus</taxon>
    </lineage>
</organism>
<protein>
    <submittedName>
        <fullName evidence="2">Uncharacterized protein</fullName>
    </submittedName>
</protein>
<evidence type="ECO:0000256" key="1">
    <source>
        <dbReference type="SAM" id="SignalP"/>
    </source>
</evidence>
<dbReference type="RefSeq" id="WP_277867834.1">
    <property type="nucleotide sequence ID" value="NZ_JAKKUT010000005.1"/>
</dbReference>
<keyword evidence="3" id="KW-1185">Reference proteome</keyword>
<keyword evidence="1" id="KW-0732">Signal</keyword>
<dbReference type="Proteomes" id="UP001154265">
    <property type="component" value="Unassembled WGS sequence"/>
</dbReference>
<reference evidence="2" key="2">
    <citation type="submission" date="2022-01" db="EMBL/GenBank/DDBJ databases">
        <authorList>
            <person name="Zivanovic Y."/>
            <person name="Moreira D."/>
            <person name="Lopez-Garcia P."/>
        </authorList>
    </citation>
    <scope>NUCLEOTIDE SEQUENCE</scope>
    <source>
        <strain evidence="2">G9</strain>
    </source>
</reference>
<dbReference type="EMBL" id="JAKKUT010000005">
    <property type="protein sequence ID" value="MDG2991912.1"/>
    <property type="molecule type" value="Genomic_DNA"/>
</dbReference>
<feature type="chain" id="PRO_5047177209" evidence="1">
    <location>
        <begin position="29"/>
        <end position="75"/>
    </location>
</feature>
<accession>A0ABT6F261</accession>
<evidence type="ECO:0000313" key="2">
    <source>
        <dbReference type="EMBL" id="MDG2991912.1"/>
    </source>
</evidence>